<dbReference type="OrthoDB" id="7067407at2"/>
<dbReference type="NCBIfam" id="TIGR03480">
    <property type="entry name" value="HpnN"/>
    <property type="match status" value="1"/>
</dbReference>
<feature type="transmembrane region" description="Helical" evidence="6">
    <location>
        <begin position="717"/>
        <end position="737"/>
    </location>
</feature>
<comment type="subcellular location">
    <subcellularLocation>
        <location evidence="1">Cell membrane</location>
        <topology evidence="1">Multi-pass membrane protein</topology>
    </subcellularLocation>
</comment>
<evidence type="ECO:0000256" key="1">
    <source>
        <dbReference type="ARBA" id="ARBA00004651"/>
    </source>
</evidence>
<comment type="caution">
    <text evidence="8">The sequence shown here is derived from an EMBL/GenBank/DDBJ whole genome shotgun (WGS) entry which is preliminary data.</text>
</comment>
<name>A0A1V8M6G6_9GAMM</name>
<gene>
    <name evidence="8" type="ORF">AU255_04605</name>
</gene>
<evidence type="ECO:0000313" key="8">
    <source>
        <dbReference type="EMBL" id="OQK17180.1"/>
    </source>
</evidence>
<feature type="transmembrane region" description="Helical" evidence="6">
    <location>
        <begin position="770"/>
        <end position="791"/>
    </location>
</feature>
<dbReference type="EMBL" id="LPUF01000001">
    <property type="protein sequence ID" value="OQK17180.1"/>
    <property type="molecule type" value="Genomic_DNA"/>
</dbReference>
<reference evidence="8 9" key="1">
    <citation type="submission" date="2015-12" db="EMBL/GenBank/DDBJ databases">
        <authorList>
            <person name="Shamseldin A."/>
            <person name="Moawad H."/>
            <person name="Abd El-Rahim W.M."/>
            <person name="Sadowsky M.J."/>
        </authorList>
    </citation>
    <scope>NUCLEOTIDE SEQUENCE [LARGE SCALE GENOMIC DNA]</scope>
    <source>
        <strain evidence="8 9">WF1</strain>
    </source>
</reference>
<dbReference type="SUPFAM" id="SSF82866">
    <property type="entry name" value="Multidrug efflux transporter AcrB transmembrane domain"/>
    <property type="match status" value="2"/>
</dbReference>
<feature type="transmembrane region" description="Helical" evidence="6">
    <location>
        <begin position="18"/>
        <end position="37"/>
    </location>
</feature>
<dbReference type="PANTHER" id="PTHR33406:SF13">
    <property type="entry name" value="MEMBRANE PROTEIN YDFJ"/>
    <property type="match status" value="1"/>
</dbReference>
<feature type="transmembrane region" description="Helical" evidence="6">
    <location>
        <begin position="455"/>
        <end position="473"/>
    </location>
</feature>
<dbReference type="Proteomes" id="UP000191980">
    <property type="component" value="Unassembled WGS sequence"/>
</dbReference>
<dbReference type="RefSeq" id="WP_080521791.1">
    <property type="nucleotide sequence ID" value="NZ_LPUF01000001.1"/>
</dbReference>
<feature type="transmembrane region" description="Helical" evidence="6">
    <location>
        <begin position="269"/>
        <end position="290"/>
    </location>
</feature>
<evidence type="ECO:0000256" key="5">
    <source>
        <dbReference type="ARBA" id="ARBA00023136"/>
    </source>
</evidence>
<feature type="transmembrane region" description="Helical" evidence="6">
    <location>
        <begin position="326"/>
        <end position="345"/>
    </location>
</feature>
<feature type="transmembrane region" description="Helical" evidence="6">
    <location>
        <begin position="297"/>
        <end position="320"/>
    </location>
</feature>
<dbReference type="AlphaFoldDB" id="A0A1V8M6G6"/>
<sequence length="867" mass="94922">MTLATRILEWQGCLVTRYAWLVLGSALLLTGLSIYYAKDHLGVNNNSSEMLSPDLPFQKNYKRLETAFPQDTNAILFVVDTPTPEETGIAASNLLKRLNNNTDYFESNYIPDDNTFFRQQAFLYLSTTELDKLAGNLTDAQPFIGYLAQNYHLQGLFTILTEALENEDSVISNSLPALLSSISTALDKTAEGNHYHVSWQEILNPNSATNKTRRIVIAKPRIHYQSMMPVAAAIEKARAVSRQLMLEMPGSNIRITGDIALQHEELEDIGNGAVLSGIGSLLLVLIILFRCFRSIKLLLATLISLLMGLALTAGFAAITIGHLNVISVSFAALYIGLGVDFAIHMNLHYRAQLVNQQNNTDAIKNALHSVGFSLFLCALTTSIGFFAFIPTDYKGVSELGLISGVSMFIGLAVSMLVLPALLSIFKLKHAEAFKTPAQPSFIQTLPFRYKKTIRISTFVIAFACLFAIPYVSFDSNPIDMRNPKAQSVSTFKDLLKSKTDSPYALYTLSNNLQETQRMSAKLDQLPSVHGTITLQSLVATDQEDKLFTIEDLALILGPQLSQFNARLAPSDTVAVLSKFNATLANLLEKNSTSIDPQVLSDLSANINKFLASLEQFPEPVILAQNLDNSILGLLPYTINMLSQGLSAYQFGINDIPVDIRLQWLSPTGIYRTMIMPEQNLNIPANLKLFAEEVQSVEPSAVGLPIGDLASGEAVVGAFQQAFTSSLLIISLLLLFMLKSFKKTLLVLGPLLLAGLLTCTVNVFLGIPFNFANIIALPLLLGMGVDSGIHIMHCLYEGLEEDQHLLQSSTARGVMFSSITTMSSFISLALIPHFGISSMGITLAVGISFTLFCTLFILPAFSNRTIQL</sequence>
<dbReference type="Pfam" id="PF03176">
    <property type="entry name" value="MMPL"/>
    <property type="match status" value="1"/>
</dbReference>
<dbReference type="InterPro" id="IPR017841">
    <property type="entry name" value="Hopanoid_biosynth_HpnN"/>
</dbReference>
<evidence type="ECO:0000259" key="7">
    <source>
        <dbReference type="PROSITE" id="PS50156"/>
    </source>
</evidence>
<evidence type="ECO:0000256" key="2">
    <source>
        <dbReference type="ARBA" id="ARBA00022475"/>
    </source>
</evidence>
<protein>
    <recommendedName>
        <fullName evidence="7">SSD domain-containing protein</fullName>
    </recommendedName>
</protein>
<keyword evidence="4 6" id="KW-1133">Transmembrane helix</keyword>
<dbReference type="GO" id="GO:0005886">
    <property type="term" value="C:plasma membrane"/>
    <property type="evidence" value="ECO:0007669"/>
    <property type="project" value="UniProtKB-SubCell"/>
</dbReference>
<evidence type="ECO:0000256" key="4">
    <source>
        <dbReference type="ARBA" id="ARBA00022989"/>
    </source>
</evidence>
<dbReference type="Gene3D" id="1.20.1640.10">
    <property type="entry name" value="Multidrug efflux transporter AcrB transmembrane domain"/>
    <property type="match status" value="2"/>
</dbReference>
<feature type="transmembrane region" description="Helical" evidence="6">
    <location>
        <begin position="366"/>
        <end position="389"/>
    </location>
</feature>
<feature type="transmembrane region" description="Helical" evidence="6">
    <location>
        <begin position="401"/>
        <end position="425"/>
    </location>
</feature>
<keyword evidence="3 6" id="KW-0812">Transmembrane</keyword>
<evidence type="ECO:0000313" key="9">
    <source>
        <dbReference type="Proteomes" id="UP000191980"/>
    </source>
</evidence>
<dbReference type="PANTHER" id="PTHR33406">
    <property type="entry name" value="MEMBRANE PROTEIN MJ1562-RELATED"/>
    <property type="match status" value="1"/>
</dbReference>
<feature type="transmembrane region" description="Helical" evidence="6">
    <location>
        <begin position="840"/>
        <end position="860"/>
    </location>
</feature>
<dbReference type="STRING" id="1420851.AU255_04605"/>
<feature type="transmembrane region" description="Helical" evidence="6">
    <location>
        <begin position="812"/>
        <end position="834"/>
    </location>
</feature>
<accession>A0A1V8M6G6</accession>
<organism evidence="8 9">
    <name type="scientific">Methyloprofundus sedimenti</name>
    <dbReference type="NCBI Taxonomy" id="1420851"/>
    <lineage>
        <taxon>Bacteria</taxon>
        <taxon>Pseudomonadati</taxon>
        <taxon>Pseudomonadota</taxon>
        <taxon>Gammaproteobacteria</taxon>
        <taxon>Methylococcales</taxon>
        <taxon>Methylococcaceae</taxon>
        <taxon>Methyloprofundus</taxon>
    </lineage>
</organism>
<dbReference type="PROSITE" id="PS50156">
    <property type="entry name" value="SSD"/>
    <property type="match status" value="1"/>
</dbReference>
<dbReference type="InterPro" id="IPR000731">
    <property type="entry name" value="SSD"/>
</dbReference>
<keyword evidence="5 6" id="KW-0472">Membrane</keyword>
<feature type="transmembrane region" description="Helical" evidence="6">
    <location>
        <begin position="744"/>
        <end position="764"/>
    </location>
</feature>
<dbReference type="InterPro" id="IPR050545">
    <property type="entry name" value="Mycobact_MmpL"/>
</dbReference>
<keyword evidence="9" id="KW-1185">Reference proteome</keyword>
<feature type="domain" description="SSD" evidence="7">
    <location>
        <begin position="298"/>
        <end position="424"/>
    </location>
</feature>
<keyword evidence="2" id="KW-1003">Cell membrane</keyword>
<evidence type="ECO:0000256" key="6">
    <source>
        <dbReference type="SAM" id="Phobius"/>
    </source>
</evidence>
<evidence type="ECO:0000256" key="3">
    <source>
        <dbReference type="ARBA" id="ARBA00022692"/>
    </source>
</evidence>
<proteinExistence type="predicted"/>
<dbReference type="InterPro" id="IPR004869">
    <property type="entry name" value="MMPL_dom"/>
</dbReference>